<sequence>MKGGLLALFLVLVILMGVVASGCLGGDETTSPIETYQENTNEGSGSPSSSPSSGEETQTATWQTPWDAYNPVQIGGRDYYITYTTYTFTVKSSGEGERSYEVIKQRGYVKAHIYSDDNGKKDLGEYNLFAYYGKIIPVNDPEMNGPLEYLILIKDRTKDTDSYFLTPFPDFGAMMSGTTAVIEMSYGGNYFYWSNPAAVGEYSELPYQEGDFEAVMEGIPSATIQAWGVMVTSGVWSGLEEHDLSKPDEYSFSFMGLGYNYKIDPDGTVSFGGKSFKASKVEWSWTFGNVKGQGKATIAPELPIPVETEGTFSQMGEGSYYSKLKLEDLKLSKEFEGIDVQIKQGTSQGESETPTETQTETSTPTEIPSGGLSGNWQLGWDASEPITIDGEDYVVKEVTFEADYRVSGGSTVHMTIRKGYYETRLNGEDVYALYAILDIGGETYNYTVYVEYPNEYISGILWVPQVYDMVNGPSFVKIEITGPSCHYVMDEAGNMEGDYTCGYISESFQQYNMIWSYPTGFYGGIYGDVLSYVALTENGDGYTVEPGDDVSLAGMDFKTYKVTWSGLVQDGLTQANGETVVVPELPFPVEVTASLAMPGSGSIYVHAKLVDVKLEETGQ</sequence>
<organism evidence="2 3">
    <name type="scientific">Thermococcus eurythermalis</name>
    <dbReference type="NCBI Taxonomy" id="1505907"/>
    <lineage>
        <taxon>Archaea</taxon>
        <taxon>Methanobacteriati</taxon>
        <taxon>Methanobacteriota</taxon>
        <taxon>Thermococci</taxon>
        <taxon>Thermococcales</taxon>
        <taxon>Thermococcaceae</taxon>
        <taxon>Thermococcus</taxon>
    </lineage>
</organism>
<reference evidence="2 3" key="1">
    <citation type="journal article" date="2015" name="Int. J. Syst. Evol. Microbiol.">
        <title>Thermococcus eurythermalis sp. nov., a conditional piezophilic hyperthermophilic archaeon with a wide temperature range isolated from an oil-immersed chimney in the Guaymas Basin.</title>
        <authorList>
            <person name="Zhao W."/>
            <person name="Zeng X."/>
            <person name="Xiao X."/>
        </authorList>
    </citation>
    <scope>NUCLEOTIDE SEQUENCE [LARGE SCALE GENOMIC DNA]</scope>
    <source>
        <strain evidence="2 3">A501</strain>
    </source>
</reference>
<protein>
    <submittedName>
        <fullName evidence="2">Uncharacterized protein</fullName>
    </submittedName>
</protein>
<name>A0A097QT29_9EURY</name>
<evidence type="ECO:0000313" key="2">
    <source>
        <dbReference type="EMBL" id="AIU69631.1"/>
    </source>
</evidence>
<dbReference type="OrthoDB" id="86179at2157"/>
<keyword evidence="3" id="KW-1185">Reference proteome</keyword>
<dbReference type="HOGENOM" id="CLU_442570_0_0_2"/>
<feature type="compositionally biased region" description="Low complexity" evidence="1">
    <location>
        <begin position="42"/>
        <end position="56"/>
    </location>
</feature>
<feature type="region of interest" description="Disordered" evidence="1">
    <location>
        <begin position="342"/>
        <end position="370"/>
    </location>
</feature>
<dbReference type="KEGG" id="teu:TEU_04360"/>
<dbReference type="GeneID" id="25152668"/>
<dbReference type="AlphaFoldDB" id="A0A097QT29"/>
<gene>
    <name evidence="2" type="ORF">TEU_04360</name>
</gene>
<dbReference type="STRING" id="1505907.TEU_04360"/>
<proteinExistence type="predicted"/>
<dbReference type="PROSITE" id="PS51257">
    <property type="entry name" value="PROKAR_LIPOPROTEIN"/>
    <property type="match status" value="1"/>
</dbReference>
<dbReference type="RefSeq" id="WP_050002611.1">
    <property type="nucleotide sequence ID" value="NZ_CP008887.1"/>
</dbReference>
<feature type="compositionally biased region" description="Polar residues" evidence="1">
    <location>
        <begin position="30"/>
        <end position="41"/>
    </location>
</feature>
<dbReference type="Proteomes" id="UP000029980">
    <property type="component" value="Chromosome"/>
</dbReference>
<evidence type="ECO:0000313" key="3">
    <source>
        <dbReference type="Proteomes" id="UP000029980"/>
    </source>
</evidence>
<accession>A0A097QT29</accession>
<dbReference type="EMBL" id="CP008887">
    <property type="protein sequence ID" value="AIU69631.1"/>
    <property type="molecule type" value="Genomic_DNA"/>
</dbReference>
<feature type="region of interest" description="Disordered" evidence="1">
    <location>
        <begin position="30"/>
        <end position="62"/>
    </location>
</feature>
<feature type="compositionally biased region" description="Low complexity" evidence="1">
    <location>
        <begin position="345"/>
        <end position="366"/>
    </location>
</feature>
<evidence type="ECO:0000256" key="1">
    <source>
        <dbReference type="SAM" id="MobiDB-lite"/>
    </source>
</evidence>